<dbReference type="InterPro" id="IPR055066">
    <property type="entry name" value="AASDHPPT_N"/>
</dbReference>
<accession>A0A0R3MDN5</accession>
<evidence type="ECO:0000259" key="3">
    <source>
        <dbReference type="Pfam" id="PF01648"/>
    </source>
</evidence>
<dbReference type="GO" id="GO:0008897">
    <property type="term" value="F:holo-[acyl-carrier-protein] synthase activity"/>
    <property type="evidence" value="ECO:0007669"/>
    <property type="project" value="InterPro"/>
</dbReference>
<dbReference type="Proteomes" id="UP000051660">
    <property type="component" value="Unassembled WGS sequence"/>
</dbReference>
<feature type="domain" description="4'-phosphopantetheinyl transferase N-terminal" evidence="4">
    <location>
        <begin position="80"/>
        <end position="165"/>
    </location>
</feature>
<dbReference type="GO" id="GO:0019878">
    <property type="term" value="P:lysine biosynthetic process via aminoadipic acid"/>
    <property type="evidence" value="ECO:0007669"/>
    <property type="project" value="TreeGrafter"/>
</dbReference>
<dbReference type="GO" id="GO:0005829">
    <property type="term" value="C:cytosol"/>
    <property type="evidence" value="ECO:0007669"/>
    <property type="project" value="TreeGrafter"/>
</dbReference>
<dbReference type="PANTHER" id="PTHR12215:SF10">
    <property type="entry name" value="L-AMINOADIPATE-SEMIALDEHYDE DEHYDROGENASE-PHOSPHOPANTETHEINYL TRANSFERASE"/>
    <property type="match status" value="1"/>
</dbReference>
<dbReference type="SUPFAM" id="SSF56214">
    <property type="entry name" value="4'-phosphopantetheinyl transferase"/>
    <property type="match status" value="2"/>
</dbReference>
<reference evidence="5 6" key="1">
    <citation type="submission" date="2014-03" db="EMBL/GenBank/DDBJ databases">
        <title>Bradyrhizobium valentinum sp. nov., isolated from effective nodules of Lupinus mariae-josephae, a lupine endemic of basic-lime soils in Eastern Spain.</title>
        <authorList>
            <person name="Duran D."/>
            <person name="Rey L."/>
            <person name="Navarro A."/>
            <person name="Busquets A."/>
            <person name="Imperial J."/>
            <person name="Ruiz-Argueso T."/>
        </authorList>
    </citation>
    <scope>NUCLEOTIDE SEQUENCE [LARGE SCALE GENOMIC DNA]</scope>
    <source>
        <strain evidence="5 6">CCBAU 23086</strain>
    </source>
</reference>
<dbReference type="AlphaFoldDB" id="A0A0R3MDN5"/>
<dbReference type="Gene3D" id="3.90.470.20">
    <property type="entry name" value="4'-phosphopantetheinyl transferase domain"/>
    <property type="match status" value="1"/>
</dbReference>
<gene>
    <name evidence="5" type="ORF">CQ14_41065</name>
</gene>
<dbReference type="GO" id="GO:0000287">
    <property type="term" value="F:magnesium ion binding"/>
    <property type="evidence" value="ECO:0007669"/>
    <property type="project" value="InterPro"/>
</dbReference>
<feature type="domain" description="4'-phosphopantetheinyl transferase" evidence="3">
    <location>
        <begin position="168"/>
        <end position="244"/>
    </location>
</feature>
<evidence type="ECO:0000313" key="5">
    <source>
        <dbReference type="EMBL" id="KRR18065.1"/>
    </source>
</evidence>
<comment type="similarity">
    <text evidence="1">Belongs to the P-Pant transferase superfamily. Gsp/Sfp/HetI/AcpT family.</text>
</comment>
<protein>
    <submittedName>
        <fullName evidence="5">Uncharacterized protein</fullName>
    </submittedName>
</protein>
<dbReference type="RefSeq" id="WP_057861823.1">
    <property type="nucleotide sequence ID" value="NZ_LLYB01000112.1"/>
</dbReference>
<sequence>MTNLRKVTHGPFAASLSTDQANDSLVWSLAVKCTAPPEQLRLRCLHDAGFARPIEELKSEEIVLWLAKVAPPGDGPDTLRVEQAMQVLDAKETDRMARFLHIEDRMGYLAAHAGARLLLGAIAGRAADGLRFEQSALGKPVLVDAPAELDFSLSHARGAVAVAAAHMPIGVDIEPLRHISDMDAMSEIALAAEERRELAKAPATLRPRLFLRYWTLKEAILKAAGVGFTIPPDTLIVDAGSSPSVLAVPAALGSTAQWRVIASAT</sequence>
<keyword evidence="2" id="KW-0808">Transferase</keyword>
<dbReference type="InterPro" id="IPR037143">
    <property type="entry name" value="4-PPantetheinyl_Trfase_dom_sf"/>
</dbReference>
<evidence type="ECO:0000259" key="4">
    <source>
        <dbReference type="Pfam" id="PF22624"/>
    </source>
</evidence>
<name>A0A0R3MDN5_9BRAD</name>
<comment type="caution">
    <text evidence="5">The sequence shown here is derived from an EMBL/GenBank/DDBJ whole genome shotgun (WGS) entry which is preliminary data.</text>
</comment>
<organism evidence="5 6">
    <name type="scientific">Bradyrhizobium lablabi</name>
    <dbReference type="NCBI Taxonomy" id="722472"/>
    <lineage>
        <taxon>Bacteria</taxon>
        <taxon>Pseudomonadati</taxon>
        <taxon>Pseudomonadota</taxon>
        <taxon>Alphaproteobacteria</taxon>
        <taxon>Hyphomicrobiales</taxon>
        <taxon>Nitrobacteraceae</taxon>
        <taxon>Bradyrhizobium</taxon>
    </lineage>
</organism>
<dbReference type="EMBL" id="LLYB01000112">
    <property type="protein sequence ID" value="KRR18065.1"/>
    <property type="molecule type" value="Genomic_DNA"/>
</dbReference>
<dbReference type="InterPro" id="IPR008278">
    <property type="entry name" value="4-PPantetheinyl_Trfase_dom"/>
</dbReference>
<evidence type="ECO:0000313" key="6">
    <source>
        <dbReference type="Proteomes" id="UP000051660"/>
    </source>
</evidence>
<dbReference type="Pfam" id="PF01648">
    <property type="entry name" value="ACPS"/>
    <property type="match status" value="1"/>
</dbReference>
<evidence type="ECO:0000256" key="2">
    <source>
        <dbReference type="ARBA" id="ARBA00022679"/>
    </source>
</evidence>
<dbReference type="OrthoDB" id="9808281at2"/>
<evidence type="ECO:0000256" key="1">
    <source>
        <dbReference type="ARBA" id="ARBA00010990"/>
    </source>
</evidence>
<proteinExistence type="inferred from homology"/>
<dbReference type="InterPro" id="IPR050559">
    <property type="entry name" value="P-Pant_transferase_sf"/>
</dbReference>
<dbReference type="Pfam" id="PF22624">
    <property type="entry name" value="AASDHPPT_N"/>
    <property type="match status" value="1"/>
</dbReference>
<dbReference type="PANTHER" id="PTHR12215">
    <property type="entry name" value="PHOSPHOPANTETHEINE TRANSFERASE"/>
    <property type="match status" value="1"/>
</dbReference>